<evidence type="ECO:0000313" key="1">
    <source>
        <dbReference type="EMBL" id="KAI3767165.1"/>
    </source>
</evidence>
<sequence>MPAVSGETSDGNADVVVDLEDAASGDRDNPSLPRLLSSPVPSLSQVHAESPISANPPVLLEKTYKSRFKKQLPIAIVPRKKRRKLEEGRESRENQDQASMEEEGRRK</sequence>
<dbReference type="Proteomes" id="UP001055811">
    <property type="component" value="Linkage Group LG03"/>
</dbReference>
<keyword evidence="2" id="KW-1185">Reference proteome</keyword>
<reference evidence="2" key="1">
    <citation type="journal article" date="2022" name="Mol. Ecol. Resour.">
        <title>The genomes of chicory, endive, great burdock and yacon provide insights into Asteraceae palaeo-polyploidization history and plant inulin production.</title>
        <authorList>
            <person name="Fan W."/>
            <person name="Wang S."/>
            <person name="Wang H."/>
            <person name="Wang A."/>
            <person name="Jiang F."/>
            <person name="Liu H."/>
            <person name="Zhao H."/>
            <person name="Xu D."/>
            <person name="Zhang Y."/>
        </authorList>
    </citation>
    <scope>NUCLEOTIDE SEQUENCE [LARGE SCALE GENOMIC DNA]</scope>
    <source>
        <strain evidence="2">cv. Punajuju</strain>
    </source>
</reference>
<evidence type="ECO:0000313" key="2">
    <source>
        <dbReference type="Proteomes" id="UP001055811"/>
    </source>
</evidence>
<proteinExistence type="predicted"/>
<protein>
    <submittedName>
        <fullName evidence="1">Uncharacterized protein</fullName>
    </submittedName>
</protein>
<gene>
    <name evidence="1" type="ORF">L2E82_17252</name>
</gene>
<accession>A0ACB9F8E8</accession>
<organism evidence="1 2">
    <name type="scientific">Cichorium intybus</name>
    <name type="common">Chicory</name>
    <dbReference type="NCBI Taxonomy" id="13427"/>
    <lineage>
        <taxon>Eukaryota</taxon>
        <taxon>Viridiplantae</taxon>
        <taxon>Streptophyta</taxon>
        <taxon>Embryophyta</taxon>
        <taxon>Tracheophyta</taxon>
        <taxon>Spermatophyta</taxon>
        <taxon>Magnoliopsida</taxon>
        <taxon>eudicotyledons</taxon>
        <taxon>Gunneridae</taxon>
        <taxon>Pentapetalae</taxon>
        <taxon>asterids</taxon>
        <taxon>campanulids</taxon>
        <taxon>Asterales</taxon>
        <taxon>Asteraceae</taxon>
        <taxon>Cichorioideae</taxon>
        <taxon>Cichorieae</taxon>
        <taxon>Cichoriinae</taxon>
        <taxon>Cichorium</taxon>
    </lineage>
</organism>
<name>A0ACB9F8E8_CICIN</name>
<comment type="caution">
    <text evidence="1">The sequence shown here is derived from an EMBL/GenBank/DDBJ whole genome shotgun (WGS) entry which is preliminary data.</text>
</comment>
<dbReference type="EMBL" id="CM042011">
    <property type="protein sequence ID" value="KAI3767165.1"/>
    <property type="molecule type" value="Genomic_DNA"/>
</dbReference>
<reference evidence="1 2" key="2">
    <citation type="journal article" date="2022" name="Mol. Ecol. Resour.">
        <title>The genomes of chicory, endive, great burdock and yacon provide insights into Asteraceae paleo-polyploidization history and plant inulin production.</title>
        <authorList>
            <person name="Fan W."/>
            <person name="Wang S."/>
            <person name="Wang H."/>
            <person name="Wang A."/>
            <person name="Jiang F."/>
            <person name="Liu H."/>
            <person name="Zhao H."/>
            <person name="Xu D."/>
            <person name="Zhang Y."/>
        </authorList>
    </citation>
    <scope>NUCLEOTIDE SEQUENCE [LARGE SCALE GENOMIC DNA]</scope>
    <source>
        <strain evidence="2">cv. Punajuju</strain>
        <tissue evidence="1">Leaves</tissue>
    </source>
</reference>